<organism evidence="1 2">
    <name type="scientific">Christensenella minuta</name>
    <dbReference type="NCBI Taxonomy" id="626937"/>
    <lineage>
        <taxon>Bacteria</taxon>
        <taxon>Bacillati</taxon>
        <taxon>Bacillota</taxon>
        <taxon>Clostridia</taxon>
        <taxon>Christensenellales</taxon>
        <taxon>Christensenellaceae</taxon>
        <taxon>Christensenella</taxon>
    </lineage>
</organism>
<sequence length="80" mass="9024">MNGSLMIFSGKIKYSEESYTRVPAETGRTGRDKTVLKQNTLCPSGKRAEKAKAAGRFSRPLLFYAAKRKKEEQNGPRRDD</sequence>
<dbReference type="EMBL" id="LSZW01000059">
    <property type="protein sequence ID" value="KXK65662.1"/>
    <property type="molecule type" value="Genomic_DNA"/>
</dbReference>
<keyword evidence="2" id="KW-1185">Reference proteome</keyword>
<dbReference type="KEGG" id="cmiu:B1H56_10425"/>
<dbReference type="Proteomes" id="UP000070366">
    <property type="component" value="Unassembled WGS sequence"/>
</dbReference>
<protein>
    <submittedName>
        <fullName evidence="1">Uncharacterized protein</fullName>
    </submittedName>
</protein>
<dbReference type="STRING" id="626937.HMPREF3293_01496"/>
<evidence type="ECO:0000313" key="2">
    <source>
        <dbReference type="Proteomes" id="UP000070366"/>
    </source>
</evidence>
<evidence type="ECO:0000313" key="1">
    <source>
        <dbReference type="EMBL" id="KXK65662.1"/>
    </source>
</evidence>
<dbReference type="AlphaFoldDB" id="A0A136Q4S9"/>
<accession>A0A136Q4S9</accession>
<proteinExistence type="predicted"/>
<gene>
    <name evidence="1" type="ORF">HMPREF3293_01496</name>
</gene>
<comment type="caution">
    <text evidence="1">The sequence shown here is derived from an EMBL/GenBank/DDBJ whole genome shotgun (WGS) entry which is preliminary data.</text>
</comment>
<reference evidence="1 2" key="1">
    <citation type="submission" date="2016-02" db="EMBL/GenBank/DDBJ databases">
        <authorList>
            <person name="Wen L."/>
            <person name="He K."/>
            <person name="Yang H."/>
        </authorList>
    </citation>
    <scope>NUCLEOTIDE SEQUENCE [LARGE SCALE GENOMIC DNA]</scope>
    <source>
        <strain evidence="1 2">DSM 22607</strain>
    </source>
</reference>
<name>A0A136Q4S9_9FIRM</name>